<proteinExistence type="predicted"/>
<gene>
    <name evidence="1" type="ORF">g.61556</name>
</gene>
<accession>A0A2S2Q8L0</accession>
<organism evidence="1">
    <name type="scientific">Sipha flava</name>
    <name type="common">yellow sugarcane aphid</name>
    <dbReference type="NCBI Taxonomy" id="143950"/>
    <lineage>
        <taxon>Eukaryota</taxon>
        <taxon>Metazoa</taxon>
        <taxon>Ecdysozoa</taxon>
        <taxon>Arthropoda</taxon>
        <taxon>Hexapoda</taxon>
        <taxon>Insecta</taxon>
        <taxon>Pterygota</taxon>
        <taxon>Neoptera</taxon>
        <taxon>Paraneoptera</taxon>
        <taxon>Hemiptera</taxon>
        <taxon>Sternorrhyncha</taxon>
        <taxon>Aphidomorpha</taxon>
        <taxon>Aphidoidea</taxon>
        <taxon>Aphididae</taxon>
        <taxon>Sipha</taxon>
    </lineage>
</organism>
<sequence length="112" mass="13007">MFNTTMNKMKMEIRQNKIWVSIEEICDVEGRFIANVIVGVLRPDCPGHIFLLHSEELDKANHSTFCELLKKAMSIIWPSDIKYNNVFLCNVLKNIYTKIIHITCCVHGLHVF</sequence>
<dbReference type="EMBL" id="GGMS01004870">
    <property type="protein sequence ID" value="MBY74073.1"/>
    <property type="molecule type" value="Transcribed_RNA"/>
</dbReference>
<reference evidence="1" key="1">
    <citation type="submission" date="2018-04" db="EMBL/GenBank/DDBJ databases">
        <title>Transcriptome assembly of Sipha flava.</title>
        <authorList>
            <person name="Scully E.D."/>
            <person name="Geib S.M."/>
            <person name="Palmer N.A."/>
            <person name="Koch K."/>
            <person name="Bradshaw J."/>
            <person name="Heng-Moss T."/>
            <person name="Sarath G."/>
        </authorList>
    </citation>
    <scope>NUCLEOTIDE SEQUENCE</scope>
</reference>
<evidence type="ECO:0000313" key="1">
    <source>
        <dbReference type="EMBL" id="MBY74073.1"/>
    </source>
</evidence>
<dbReference type="AlphaFoldDB" id="A0A2S2Q8L0"/>
<evidence type="ECO:0008006" key="2">
    <source>
        <dbReference type="Google" id="ProtNLM"/>
    </source>
</evidence>
<protein>
    <recommendedName>
        <fullName evidence="2">DUF659 domain-containing protein</fullName>
    </recommendedName>
</protein>
<name>A0A2S2Q8L0_9HEMI</name>